<feature type="compositionally biased region" description="Low complexity" evidence="1">
    <location>
        <begin position="249"/>
        <end position="261"/>
    </location>
</feature>
<feature type="compositionally biased region" description="Pro residues" evidence="1">
    <location>
        <begin position="234"/>
        <end position="245"/>
    </location>
</feature>
<accession>A0A5C3MRV2</accession>
<feature type="compositionally biased region" description="Polar residues" evidence="1">
    <location>
        <begin position="67"/>
        <end position="78"/>
    </location>
</feature>
<feature type="region of interest" description="Disordered" evidence="1">
    <location>
        <begin position="175"/>
        <end position="266"/>
    </location>
</feature>
<evidence type="ECO:0000256" key="1">
    <source>
        <dbReference type="SAM" id="MobiDB-lite"/>
    </source>
</evidence>
<gene>
    <name evidence="3" type="ORF">OE88DRAFT_1811330</name>
</gene>
<dbReference type="Proteomes" id="UP000305948">
    <property type="component" value="Unassembled WGS sequence"/>
</dbReference>
<dbReference type="OrthoDB" id="3357271at2759"/>
<feature type="compositionally biased region" description="Polar residues" evidence="1">
    <location>
        <begin position="29"/>
        <end position="40"/>
    </location>
</feature>
<protein>
    <recommendedName>
        <fullName evidence="2">BBC1/AIM3 cysteine proteinase-fold domain-containing protein</fullName>
    </recommendedName>
</protein>
<evidence type="ECO:0000259" key="2">
    <source>
        <dbReference type="Pfam" id="PF25459"/>
    </source>
</evidence>
<feature type="domain" description="BBC1/AIM3 cysteine proteinase-fold" evidence="2">
    <location>
        <begin position="352"/>
        <end position="533"/>
    </location>
</feature>
<keyword evidence="4" id="KW-1185">Reference proteome</keyword>
<reference evidence="3 4" key="1">
    <citation type="journal article" date="2019" name="Nat. Ecol. Evol.">
        <title>Megaphylogeny resolves global patterns of mushroom evolution.</title>
        <authorList>
            <person name="Varga T."/>
            <person name="Krizsan K."/>
            <person name="Foldi C."/>
            <person name="Dima B."/>
            <person name="Sanchez-Garcia M."/>
            <person name="Sanchez-Ramirez S."/>
            <person name="Szollosi G.J."/>
            <person name="Szarkandi J.G."/>
            <person name="Papp V."/>
            <person name="Albert L."/>
            <person name="Andreopoulos W."/>
            <person name="Angelini C."/>
            <person name="Antonin V."/>
            <person name="Barry K.W."/>
            <person name="Bougher N.L."/>
            <person name="Buchanan P."/>
            <person name="Buyck B."/>
            <person name="Bense V."/>
            <person name="Catcheside P."/>
            <person name="Chovatia M."/>
            <person name="Cooper J."/>
            <person name="Damon W."/>
            <person name="Desjardin D."/>
            <person name="Finy P."/>
            <person name="Geml J."/>
            <person name="Haridas S."/>
            <person name="Hughes K."/>
            <person name="Justo A."/>
            <person name="Karasinski D."/>
            <person name="Kautmanova I."/>
            <person name="Kiss B."/>
            <person name="Kocsube S."/>
            <person name="Kotiranta H."/>
            <person name="LaButti K.M."/>
            <person name="Lechner B.E."/>
            <person name="Liimatainen K."/>
            <person name="Lipzen A."/>
            <person name="Lukacs Z."/>
            <person name="Mihaltcheva S."/>
            <person name="Morgado L.N."/>
            <person name="Niskanen T."/>
            <person name="Noordeloos M.E."/>
            <person name="Ohm R.A."/>
            <person name="Ortiz-Santana B."/>
            <person name="Ovrebo C."/>
            <person name="Racz N."/>
            <person name="Riley R."/>
            <person name="Savchenko A."/>
            <person name="Shiryaev A."/>
            <person name="Soop K."/>
            <person name="Spirin V."/>
            <person name="Szebenyi C."/>
            <person name="Tomsovsky M."/>
            <person name="Tulloss R.E."/>
            <person name="Uehling J."/>
            <person name="Grigoriev I.V."/>
            <person name="Vagvolgyi C."/>
            <person name="Papp T."/>
            <person name="Martin F.M."/>
            <person name="Miettinen O."/>
            <person name="Hibbett D.S."/>
            <person name="Nagy L.G."/>
        </authorList>
    </citation>
    <scope>NUCLEOTIDE SEQUENCE [LARGE SCALE GENOMIC DNA]</scope>
    <source>
        <strain evidence="3 4">OMC1185</strain>
    </source>
</reference>
<dbReference type="Pfam" id="PF25459">
    <property type="entry name" value="AIM3_BBC1_C"/>
    <property type="match status" value="1"/>
</dbReference>
<dbReference type="STRING" id="5364.A0A5C3MRV2"/>
<dbReference type="AlphaFoldDB" id="A0A5C3MRV2"/>
<dbReference type="EMBL" id="ML213525">
    <property type="protein sequence ID" value="TFK47146.1"/>
    <property type="molecule type" value="Genomic_DNA"/>
</dbReference>
<feature type="compositionally biased region" description="Basic and acidic residues" evidence="1">
    <location>
        <begin position="1"/>
        <end position="28"/>
    </location>
</feature>
<organism evidence="3 4">
    <name type="scientific">Heliocybe sulcata</name>
    <dbReference type="NCBI Taxonomy" id="5364"/>
    <lineage>
        <taxon>Eukaryota</taxon>
        <taxon>Fungi</taxon>
        <taxon>Dikarya</taxon>
        <taxon>Basidiomycota</taxon>
        <taxon>Agaricomycotina</taxon>
        <taxon>Agaricomycetes</taxon>
        <taxon>Gloeophyllales</taxon>
        <taxon>Gloeophyllaceae</taxon>
        <taxon>Heliocybe</taxon>
    </lineage>
</organism>
<feature type="region of interest" description="Disordered" evidence="1">
    <location>
        <begin position="1"/>
        <end position="140"/>
    </location>
</feature>
<dbReference type="InterPro" id="IPR057402">
    <property type="entry name" value="AIM3_BBC1_C"/>
</dbReference>
<proteinExistence type="predicted"/>
<evidence type="ECO:0000313" key="3">
    <source>
        <dbReference type="EMBL" id="TFK47146.1"/>
    </source>
</evidence>
<name>A0A5C3MRV2_9AGAM</name>
<evidence type="ECO:0000313" key="4">
    <source>
        <dbReference type="Proteomes" id="UP000305948"/>
    </source>
</evidence>
<sequence>MPLADLKTKALKAKDATVSKVVNTKDRMQSTPSAKTNWDYSNPPVRRPPPVPMKSRDSELYGPPPVRQNSKPESSESMENVHARPSPVLTSRPSVTPRASKPAIPTRTVPEEDLAYEPPRPPPMPTRRSAASAPIQESHTEEVIDRIDWVNLSQEDKDVLFSWLDEFFTHLLGQPIGPSDKPTVSRNAVSWPAPKPTLPSRQPSAVPVEHASPPFEATAPASPPPVAPARKLPPALPPSSGPPPIALWSKPKLSSSPSPVVNTPSQDTPCSALDLAHYFSPSTPWLHAWYKSDGIPPPLAGRADMTLRGQRTRLGDSETYSCGVLFSDLSYCWFSISYSTTTNDPNQTTRTAQYLPPPQPLDTASLVAAHETYGETIAAYAESIADSGEHFPGHLVVAALKYFDQFDYIDKPTPSIHRTHGHLTFYGSAESGLGHWIGGDPVIRRGDVIEWHASMFHEGWKRVTGDHTSIVVKNRQIPYREGEFSLGRLGILEVVEMVAGNRVERKEFDMDGFLQGEMYVCRPVSARVYLGFEASELQVCPANAISVY</sequence>